<name>F4H3I2_CELFA</name>
<sequence>MPATRWRTLVHDGTADRSLLSDVLAQLAQTLDAEVAVSRLARLLVPTLADWCLVTLVDDDESRAPRRRLRDVGWWHHDPARHALVAEYAATRIASLASTSMLMRAVDEGEVVHVHSDAVAALDRVLLPGRARDIVGQLAPSSLTVAPLQVRGRTLGALSLFNDDGRPALSAAEVALVSEVAASAALALDNARLYRQQRDVASTFQRSLLTEPVEPDHLQVVVRYQPAAEAARVGGDWYDAFLQPDGATVLVIGDVVGHDIEAAALMAQLRSMLRAVAVVTRDGPAAVLRHLDAAIRTLQLPAMATVLVARVEQTSAEQGVGLTRLRWSSAGHPPPMVLEPDGSVRRLDALTGPLLGLDPDRERREHETVLTWGSTVLLYTDGLVERRTRSLRLGLDELRDALVRHAALDLDGLCDALLAELPGGPGEDDIALVAVRLHPQDRPRPVEAGPRRVPPGVPGPRELPGG</sequence>
<evidence type="ECO:0000256" key="6">
    <source>
        <dbReference type="ARBA" id="ARBA00022777"/>
    </source>
</evidence>
<evidence type="ECO:0000256" key="14">
    <source>
        <dbReference type="ARBA" id="ARBA00075117"/>
    </source>
</evidence>
<dbReference type="GO" id="GO:0004722">
    <property type="term" value="F:protein serine/threonine phosphatase activity"/>
    <property type="evidence" value="ECO:0007669"/>
    <property type="project" value="UniProtKB-EC"/>
</dbReference>
<keyword evidence="7" id="KW-0378">Hydrolase</keyword>
<evidence type="ECO:0000256" key="5">
    <source>
        <dbReference type="ARBA" id="ARBA00022741"/>
    </source>
</evidence>
<evidence type="ECO:0000256" key="15">
    <source>
        <dbReference type="ARBA" id="ARBA00081350"/>
    </source>
</evidence>
<keyword evidence="5" id="KW-0547">Nucleotide-binding</keyword>
<dbReference type="InterPro" id="IPR052016">
    <property type="entry name" value="Bact_Sigma-Reg"/>
</dbReference>
<dbReference type="PANTHER" id="PTHR43156">
    <property type="entry name" value="STAGE II SPORULATION PROTEIN E-RELATED"/>
    <property type="match status" value="1"/>
</dbReference>
<dbReference type="STRING" id="590998.Celf_2400"/>
<dbReference type="Proteomes" id="UP000008460">
    <property type="component" value="Chromosome"/>
</dbReference>
<dbReference type="SUPFAM" id="SSF81606">
    <property type="entry name" value="PP2C-like"/>
    <property type="match status" value="1"/>
</dbReference>
<keyword evidence="20" id="KW-1185">Reference proteome</keyword>
<evidence type="ECO:0000256" key="16">
    <source>
        <dbReference type="SAM" id="MobiDB-lite"/>
    </source>
</evidence>
<dbReference type="InterPro" id="IPR001932">
    <property type="entry name" value="PPM-type_phosphatase-like_dom"/>
</dbReference>
<feature type="domain" description="GAF" evidence="17">
    <location>
        <begin position="32"/>
        <end position="198"/>
    </location>
</feature>
<organism evidence="19 20">
    <name type="scientific">Cellulomonas fimi (strain ATCC 484 / DSM 20113 / JCM 1341 / CCUG 24087 / LMG 16345 / NBRC 15513 / NCIMB 8980 / NCTC 7547 / NRS-133)</name>
    <dbReference type="NCBI Taxonomy" id="590998"/>
    <lineage>
        <taxon>Bacteria</taxon>
        <taxon>Bacillati</taxon>
        <taxon>Actinomycetota</taxon>
        <taxon>Actinomycetes</taxon>
        <taxon>Micrococcales</taxon>
        <taxon>Cellulomonadaceae</taxon>
        <taxon>Cellulomonas</taxon>
    </lineage>
</organism>
<protein>
    <recommendedName>
        <fullName evidence="1">protein-serine/threonine phosphatase</fullName>
        <ecNumber evidence="1">3.1.3.16</ecNumber>
    </recommendedName>
    <alternativeName>
        <fullName evidence="15">Protein-serine/threonine phosphatase</fullName>
    </alternativeName>
    <alternativeName>
        <fullName evidence="14">Serine/threonine-protein kinase</fullName>
    </alternativeName>
</protein>
<dbReference type="KEGG" id="cfi:Celf_2400"/>
<accession>F4H3I2</accession>
<keyword evidence="6" id="KW-0418">Kinase</keyword>
<evidence type="ECO:0000256" key="8">
    <source>
        <dbReference type="ARBA" id="ARBA00022840"/>
    </source>
</evidence>
<evidence type="ECO:0000259" key="18">
    <source>
        <dbReference type="SMART" id="SM00331"/>
    </source>
</evidence>
<feature type="domain" description="PPM-type phosphatase" evidence="18">
    <location>
        <begin position="218"/>
        <end position="437"/>
    </location>
</feature>
<reference evidence="19 20" key="1">
    <citation type="submission" date="2011-04" db="EMBL/GenBank/DDBJ databases">
        <title>Complete sequence of Cellulomonas fimi ATCC 484.</title>
        <authorList>
            <consortium name="US DOE Joint Genome Institute"/>
            <person name="Lucas S."/>
            <person name="Han J."/>
            <person name="Lapidus A."/>
            <person name="Cheng J.-F."/>
            <person name="Goodwin L."/>
            <person name="Pitluck S."/>
            <person name="Peters L."/>
            <person name="Chertkov O."/>
            <person name="Detter J.C."/>
            <person name="Han C."/>
            <person name="Tapia R."/>
            <person name="Land M."/>
            <person name="Hauser L."/>
            <person name="Kyrpides N."/>
            <person name="Ivanova N."/>
            <person name="Ovchinnikova G."/>
            <person name="Pagani I."/>
            <person name="Mead D."/>
            <person name="Brumm P."/>
            <person name="Woyke T."/>
        </authorList>
    </citation>
    <scope>NUCLEOTIDE SEQUENCE [LARGE SCALE GENOMIC DNA]</scope>
    <source>
        <strain evidence="20">ATCC 484 / DSM 20113 / JCM 1341 / NBRC 15513 / NCIMB 8980 / NCTC 7547</strain>
    </source>
</reference>
<dbReference type="eggNOG" id="COG2208">
    <property type="taxonomic scope" value="Bacteria"/>
</dbReference>
<dbReference type="EC" id="3.1.3.16" evidence="1"/>
<dbReference type="Gene3D" id="3.60.40.10">
    <property type="entry name" value="PPM-type phosphatase domain"/>
    <property type="match status" value="1"/>
</dbReference>
<dbReference type="Gene3D" id="3.30.450.40">
    <property type="match status" value="1"/>
</dbReference>
<dbReference type="AlphaFoldDB" id="F4H3I2"/>
<dbReference type="InterPro" id="IPR003018">
    <property type="entry name" value="GAF"/>
</dbReference>
<evidence type="ECO:0000256" key="4">
    <source>
        <dbReference type="ARBA" id="ARBA00022723"/>
    </source>
</evidence>
<dbReference type="GO" id="GO:0005524">
    <property type="term" value="F:ATP binding"/>
    <property type="evidence" value="ECO:0007669"/>
    <property type="project" value="UniProtKB-KW"/>
</dbReference>
<dbReference type="GO" id="GO:0016301">
    <property type="term" value="F:kinase activity"/>
    <property type="evidence" value="ECO:0007669"/>
    <property type="project" value="UniProtKB-KW"/>
</dbReference>
<dbReference type="InterPro" id="IPR029016">
    <property type="entry name" value="GAF-like_dom_sf"/>
</dbReference>
<keyword evidence="3" id="KW-0808">Transferase</keyword>
<dbReference type="Pfam" id="PF07228">
    <property type="entry name" value="SpoIIE"/>
    <property type="match status" value="1"/>
</dbReference>
<keyword evidence="9" id="KW-0460">Magnesium</keyword>
<comment type="function">
    <text evidence="13">Primarily acts as an independent SigF regulator that is sensitive to the osmosensory signal, mediating the cross talk of PknD with the SigF regulon. Possesses both phosphatase and kinase activities. The kinase domain functions as a classic anti-sigma factor-like kinase to phosphorylate the anti-anti-sigma factor domain at the canonical regulatory site, and the phosphatase domain antagonizes this activity.</text>
</comment>
<dbReference type="HOGENOM" id="CLU_000445_43_8_11"/>
<dbReference type="SMART" id="SM00331">
    <property type="entry name" value="PP2C_SIG"/>
    <property type="match status" value="1"/>
</dbReference>
<dbReference type="EMBL" id="CP002666">
    <property type="protein sequence ID" value="AEE46527.1"/>
    <property type="molecule type" value="Genomic_DNA"/>
</dbReference>
<evidence type="ECO:0000256" key="12">
    <source>
        <dbReference type="ARBA" id="ARBA00047761"/>
    </source>
</evidence>
<dbReference type="SUPFAM" id="SSF55781">
    <property type="entry name" value="GAF domain-like"/>
    <property type="match status" value="1"/>
</dbReference>
<proteinExistence type="predicted"/>
<evidence type="ECO:0000256" key="9">
    <source>
        <dbReference type="ARBA" id="ARBA00022842"/>
    </source>
</evidence>
<evidence type="ECO:0000256" key="2">
    <source>
        <dbReference type="ARBA" id="ARBA00022553"/>
    </source>
</evidence>
<evidence type="ECO:0000259" key="17">
    <source>
        <dbReference type="SMART" id="SM00065"/>
    </source>
</evidence>
<keyword evidence="11" id="KW-0464">Manganese</keyword>
<evidence type="ECO:0000256" key="7">
    <source>
        <dbReference type="ARBA" id="ARBA00022801"/>
    </source>
</evidence>
<gene>
    <name evidence="19" type="ordered locus">Celf_2400</name>
</gene>
<dbReference type="PANTHER" id="PTHR43156:SF2">
    <property type="entry name" value="STAGE II SPORULATION PROTEIN E"/>
    <property type="match status" value="1"/>
</dbReference>
<comment type="catalytic activity">
    <reaction evidence="12">
        <text>O-phospho-L-seryl-[protein] + H2O = L-seryl-[protein] + phosphate</text>
        <dbReference type="Rhea" id="RHEA:20629"/>
        <dbReference type="Rhea" id="RHEA-COMP:9863"/>
        <dbReference type="Rhea" id="RHEA-COMP:11604"/>
        <dbReference type="ChEBI" id="CHEBI:15377"/>
        <dbReference type="ChEBI" id="CHEBI:29999"/>
        <dbReference type="ChEBI" id="CHEBI:43474"/>
        <dbReference type="ChEBI" id="CHEBI:83421"/>
        <dbReference type="EC" id="3.1.3.16"/>
    </reaction>
</comment>
<evidence type="ECO:0000256" key="13">
    <source>
        <dbReference type="ARBA" id="ARBA00056274"/>
    </source>
</evidence>
<keyword evidence="4" id="KW-0479">Metal-binding</keyword>
<keyword evidence="10" id="KW-0904">Protein phosphatase</keyword>
<evidence type="ECO:0000313" key="19">
    <source>
        <dbReference type="EMBL" id="AEE46527.1"/>
    </source>
</evidence>
<dbReference type="GO" id="GO:0046872">
    <property type="term" value="F:metal ion binding"/>
    <property type="evidence" value="ECO:0007669"/>
    <property type="project" value="UniProtKB-KW"/>
</dbReference>
<evidence type="ECO:0000256" key="10">
    <source>
        <dbReference type="ARBA" id="ARBA00022912"/>
    </source>
</evidence>
<evidence type="ECO:0000256" key="1">
    <source>
        <dbReference type="ARBA" id="ARBA00013081"/>
    </source>
</evidence>
<dbReference type="InterPro" id="IPR036457">
    <property type="entry name" value="PPM-type-like_dom_sf"/>
</dbReference>
<evidence type="ECO:0000256" key="3">
    <source>
        <dbReference type="ARBA" id="ARBA00022679"/>
    </source>
</evidence>
<feature type="region of interest" description="Disordered" evidence="16">
    <location>
        <begin position="441"/>
        <end position="466"/>
    </location>
</feature>
<dbReference type="eggNOG" id="COG2203">
    <property type="taxonomic scope" value="Bacteria"/>
</dbReference>
<evidence type="ECO:0000256" key="11">
    <source>
        <dbReference type="ARBA" id="ARBA00023211"/>
    </source>
</evidence>
<keyword evidence="8" id="KW-0067">ATP-binding</keyword>
<dbReference type="FunFam" id="3.60.40.10:FF:000005">
    <property type="entry name" value="Serine/threonine protein phosphatase"/>
    <property type="match status" value="1"/>
</dbReference>
<dbReference type="SMART" id="SM00065">
    <property type="entry name" value="GAF"/>
    <property type="match status" value="1"/>
</dbReference>
<evidence type="ECO:0000313" key="20">
    <source>
        <dbReference type="Proteomes" id="UP000008460"/>
    </source>
</evidence>
<dbReference type="Pfam" id="PF01590">
    <property type="entry name" value="GAF"/>
    <property type="match status" value="1"/>
</dbReference>
<keyword evidence="2" id="KW-0597">Phosphoprotein</keyword>